<protein>
    <submittedName>
        <fullName evidence="1">LysB family transcriptional regulator</fullName>
    </submittedName>
</protein>
<dbReference type="EMBL" id="MLJJ01000010">
    <property type="protein sequence ID" value="ORN00623.1"/>
    <property type="molecule type" value="Genomic_DNA"/>
</dbReference>
<comment type="caution">
    <text evidence="1">The sequence shown here is derived from an EMBL/GenBank/DDBJ whole genome shotgun (WGS) entry which is preliminary data.</text>
</comment>
<sequence length="149" mass="16293">MTRLLLTLLAALLLALAFTGWRGAQVGAQLREAQRAGAALSADLASRDRTIARLNREAQANSKREAALRQQQSQASRLALNREVHIARETDENQALREWSAAALPDDLIRLHSRPAFDNARDYLGWLSAREQLSSAGQQPANAGRSGGR</sequence>
<reference evidence="1 2" key="1">
    <citation type="journal article" date="2017" name="Antonie Van Leeuwenhoek">
        <title>Phylogenomic resolution of the bacterial genus Pantoea and its relationship with Erwinia and Tatumella.</title>
        <authorList>
            <person name="Palmer M."/>
            <person name="Steenkamp E.T."/>
            <person name="Coetzee M.P."/>
            <person name="Chan W.Y."/>
            <person name="van Zyl E."/>
            <person name="De Maayer P."/>
            <person name="Coutinho T.A."/>
            <person name="Blom J."/>
            <person name="Smits T.H."/>
            <person name="Duffy B."/>
            <person name="Venter S.N."/>
        </authorList>
    </citation>
    <scope>NUCLEOTIDE SEQUENCE [LARGE SCALE GENOMIC DNA]</scope>
    <source>
        <strain evidence="1 2">LMG 5345</strain>
    </source>
</reference>
<accession>A0ABX3UU19</accession>
<dbReference type="NCBIfam" id="TIGR03495">
    <property type="entry name" value="phage_LysB"/>
    <property type="match status" value="1"/>
</dbReference>
<organism evidence="1 2">
    <name type="scientific">Pantoea septica</name>
    <dbReference type="NCBI Taxonomy" id="472695"/>
    <lineage>
        <taxon>Bacteria</taxon>
        <taxon>Pseudomonadati</taxon>
        <taxon>Pseudomonadota</taxon>
        <taxon>Gammaproteobacteria</taxon>
        <taxon>Enterobacterales</taxon>
        <taxon>Erwiniaceae</taxon>
        <taxon>Pantoea</taxon>
    </lineage>
</organism>
<keyword evidence="2" id="KW-1185">Reference proteome</keyword>
<name>A0ABX3UU19_9GAMM</name>
<dbReference type="InterPro" id="IPR020000">
    <property type="entry name" value="Phage_P2_LysB"/>
</dbReference>
<proteinExistence type="predicted"/>
<evidence type="ECO:0000313" key="2">
    <source>
        <dbReference type="Proteomes" id="UP000193785"/>
    </source>
</evidence>
<evidence type="ECO:0000313" key="1">
    <source>
        <dbReference type="EMBL" id="ORN00623.1"/>
    </source>
</evidence>
<dbReference type="Proteomes" id="UP000193785">
    <property type="component" value="Unassembled WGS sequence"/>
</dbReference>
<gene>
    <name evidence="1" type="ORF">HA46_07505</name>
</gene>